<comment type="caution">
    <text evidence="1">The sequence shown here is derived from an EMBL/GenBank/DDBJ whole genome shotgun (WGS) entry which is preliminary data.</text>
</comment>
<accession>A0A5B7CJU1</accession>
<gene>
    <name evidence="1" type="ORF">E2C01_002495</name>
</gene>
<dbReference type="EMBL" id="VSRR010000090">
    <property type="protein sequence ID" value="MPC09877.1"/>
    <property type="molecule type" value="Genomic_DNA"/>
</dbReference>
<proteinExistence type="predicted"/>
<sequence length="134" mass="14997">MKLLPRLVLGVEGVEGGQVLGGEGERGYLLLLPPTTTPAVPMLRLSPLAELTGRERETLVASFGIPHESRQDILGARTRGKSDTCLMQRSCFLLRSRPAERKRESWWMKGVFQGRRYDLEGRGNLCLGSYLKRV</sequence>
<name>A0A5B7CJU1_PORTR</name>
<dbReference type="Proteomes" id="UP000324222">
    <property type="component" value="Unassembled WGS sequence"/>
</dbReference>
<keyword evidence="2" id="KW-1185">Reference proteome</keyword>
<organism evidence="1 2">
    <name type="scientific">Portunus trituberculatus</name>
    <name type="common">Swimming crab</name>
    <name type="synonym">Neptunus trituberculatus</name>
    <dbReference type="NCBI Taxonomy" id="210409"/>
    <lineage>
        <taxon>Eukaryota</taxon>
        <taxon>Metazoa</taxon>
        <taxon>Ecdysozoa</taxon>
        <taxon>Arthropoda</taxon>
        <taxon>Crustacea</taxon>
        <taxon>Multicrustacea</taxon>
        <taxon>Malacostraca</taxon>
        <taxon>Eumalacostraca</taxon>
        <taxon>Eucarida</taxon>
        <taxon>Decapoda</taxon>
        <taxon>Pleocyemata</taxon>
        <taxon>Brachyura</taxon>
        <taxon>Eubrachyura</taxon>
        <taxon>Portunoidea</taxon>
        <taxon>Portunidae</taxon>
        <taxon>Portuninae</taxon>
        <taxon>Portunus</taxon>
    </lineage>
</organism>
<protein>
    <submittedName>
        <fullName evidence="1">Uncharacterized protein</fullName>
    </submittedName>
</protein>
<evidence type="ECO:0000313" key="2">
    <source>
        <dbReference type="Proteomes" id="UP000324222"/>
    </source>
</evidence>
<dbReference type="AlphaFoldDB" id="A0A5B7CJU1"/>
<reference evidence="1 2" key="1">
    <citation type="submission" date="2019-05" db="EMBL/GenBank/DDBJ databases">
        <title>Another draft genome of Portunus trituberculatus and its Hox gene families provides insights of decapod evolution.</title>
        <authorList>
            <person name="Jeong J.-H."/>
            <person name="Song I."/>
            <person name="Kim S."/>
            <person name="Choi T."/>
            <person name="Kim D."/>
            <person name="Ryu S."/>
            <person name="Kim W."/>
        </authorList>
    </citation>
    <scope>NUCLEOTIDE SEQUENCE [LARGE SCALE GENOMIC DNA]</scope>
    <source>
        <tissue evidence="1">Muscle</tissue>
    </source>
</reference>
<evidence type="ECO:0000313" key="1">
    <source>
        <dbReference type="EMBL" id="MPC09877.1"/>
    </source>
</evidence>